<dbReference type="Proteomes" id="UP000028933">
    <property type="component" value="Chromosome"/>
</dbReference>
<name>A0A077EL70_9FLAO</name>
<dbReference type="AlphaFoldDB" id="A0A077EL70"/>
<keyword evidence="1" id="KW-0812">Transmembrane</keyword>
<feature type="transmembrane region" description="Helical" evidence="1">
    <location>
        <begin position="30"/>
        <end position="47"/>
    </location>
</feature>
<reference evidence="2" key="1">
    <citation type="journal article" date="2013" name="Lancet">
        <title>First case of E anophelis outbreak in an intensive-care unit.</title>
        <authorList>
            <person name="Teo J."/>
            <person name="Tan S.Y."/>
            <person name="Tay M."/>
            <person name="Ding Y."/>
            <person name="Kjelleberg S."/>
            <person name="Givskov M."/>
            <person name="Lin R.T."/>
            <person name="Yang L."/>
        </authorList>
    </citation>
    <scope>NUCLEOTIDE SEQUENCE [LARGE SCALE GENOMIC DNA]</scope>
    <source>
        <strain evidence="2">NUHP1</strain>
    </source>
</reference>
<gene>
    <name evidence="2" type="ORF">BD94_2390</name>
</gene>
<keyword evidence="1" id="KW-0472">Membrane</keyword>
<proteinExistence type="predicted"/>
<evidence type="ECO:0000313" key="2">
    <source>
        <dbReference type="EMBL" id="AIL46165.1"/>
    </source>
</evidence>
<dbReference type="EMBL" id="CP007547">
    <property type="protein sequence ID" value="AIL46165.1"/>
    <property type="molecule type" value="Genomic_DNA"/>
</dbReference>
<sequence length="56" mass="6456">MKTFIRILPIIFLGFSIGRFIKHDFTFDSIVIVTATIGILGILVLFFNERKHSKTE</sequence>
<dbReference type="RefSeq" id="WP_155248828.1">
    <property type="nucleotide sequence ID" value="NZ_CP007547.1"/>
</dbReference>
<organism evidence="2 3">
    <name type="scientific">Elizabethkingia anophelis NUHP1</name>
    <dbReference type="NCBI Taxonomy" id="1338011"/>
    <lineage>
        <taxon>Bacteria</taxon>
        <taxon>Pseudomonadati</taxon>
        <taxon>Bacteroidota</taxon>
        <taxon>Flavobacteriia</taxon>
        <taxon>Flavobacteriales</taxon>
        <taxon>Weeksellaceae</taxon>
        <taxon>Elizabethkingia</taxon>
    </lineage>
</organism>
<reference evidence="2" key="2">
    <citation type="journal article" date="2015" name="Genome Biol. Evol.">
        <title>Complete Genome Sequence and Transcriptomic Analysis of the Novel Pathogen Elizabethkingia anophelis in Response to Oxidative Stress.</title>
        <authorList>
            <person name="Li Y."/>
            <person name="Liu Y."/>
            <person name="Chew S.C."/>
            <person name="Tay M."/>
            <person name="Salido M.M."/>
            <person name="Teo J."/>
            <person name="Lauro F.M."/>
            <person name="Givskov M."/>
            <person name="Yang L."/>
        </authorList>
    </citation>
    <scope>NUCLEOTIDE SEQUENCE</scope>
    <source>
        <strain evidence="2">NUHP1</strain>
    </source>
</reference>
<dbReference type="HOGENOM" id="CLU_3006994_0_0_10"/>
<dbReference type="KEGG" id="eao:BD94_2390"/>
<accession>A0A077EL70</accession>
<evidence type="ECO:0000256" key="1">
    <source>
        <dbReference type="SAM" id="Phobius"/>
    </source>
</evidence>
<dbReference type="STRING" id="1338011.BD94_2390"/>
<evidence type="ECO:0000313" key="3">
    <source>
        <dbReference type="Proteomes" id="UP000028933"/>
    </source>
</evidence>
<protein>
    <submittedName>
        <fullName evidence="2">Uncharacterized protein</fullName>
    </submittedName>
</protein>
<keyword evidence="1" id="KW-1133">Transmembrane helix</keyword>